<proteinExistence type="inferred from homology"/>
<evidence type="ECO:0000313" key="4">
    <source>
        <dbReference type="EMBL" id="KAF4455898.1"/>
    </source>
</evidence>
<sequence>MRDIPEFKIDDVGSAASALSLNDLRKLAGGKGDPIDSDVPLTYAPSLGSLELRRRLAEIFATPEAPLTEDNVLITPGSIMANCLVLATTCTKGDHVICQFPTYGQLYLLPKYFGAEVDLWVMREEKSWIPDIEQLKQMIKPNTKAIILNNPSNPTGTTLPEETLKQIRDLARLHNVTIIGDEVFRPLFHGETSTPPSVISLGYAKTVITGSVSKAYSLPGIRIGWVISPDPEVLKQVTVARDYTTLNVSRVDDAIALFALSPNVLPKILARNLETGAANIKLIDEFIERHSGRYRWIRPTGAGTAFIQILGPDGQPIDEAAFADRLIDETATSVIPGGLGFGEPGVADFKGYVRLNLSYPPKLLEQGLKSIQLVLEKY</sequence>
<dbReference type="Gene3D" id="3.40.640.10">
    <property type="entry name" value="Type I PLP-dependent aspartate aminotransferase-like (Major domain)"/>
    <property type="match status" value="1"/>
</dbReference>
<dbReference type="PANTHER" id="PTHR43510:SF1">
    <property type="entry name" value="AMINOTRANSFERASE FUNCTION, HYPOTHETICAL (EUROFUNG)"/>
    <property type="match status" value="1"/>
</dbReference>
<dbReference type="Proteomes" id="UP000554235">
    <property type="component" value="Unassembled WGS sequence"/>
</dbReference>
<dbReference type="GO" id="GO:0003824">
    <property type="term" value="F:catalytic activity"/>
    <property type="evidence" value="ECO:0007669"/>
    <property type="project" value="InterPro"/>
</dbReference>
<dbReference type="GO" id="GO:0030170">
    <property type="term" value="F:pyridoxal phosphate binding"/>
    <property type="evidence" value="ECO:0007669"/>
    <property type="project" value="InterPro"/>
</dbReference>
<evidence type="ECO:0000313" key="5">
    <source>
        <dbReference type="Proteomes" id="UP000554235"/>
    </source>
</evidence>
<dbReference type="PANTHER" id="PTHR43510">
    <property type="entry name" value="AMINOTRANSFERASE FUNCTION, HYPOTHETICAL (EUROFUNG)"/>
    <property type="match status" value="1"/>
</dbReference>
<dbReference type="EMBL" id="JAADYS010002709">
    <property type="protein sequence ID" value="KAF4455898.1"/>
    <property type="molecule type" value="Genomic_DNA"/>
</dbReference>
<dbReference type="Pfam" id="PF00155">
    <property type="entry name" value="Aminotran_1_2"/>
    <property type="match status" value="1"/>
</dbReference>
<keyword evidence="2" id="KW-0663">Pyridoxal phosphate</keyword>
<name>A0A8H4P3J1_9HYPO</name>
<dbReference type="AlphaFoldDB" id="A0A8H4P3J1"/>
<protein>
    <submittedName>
        <fullName evidence="4">Transaminase type I</fullName>
    </submittedName>
</protein>
<dbReference type="InterPro" id="IPR015422">
    <property type="entry name" value="PyrdxlP-dep_Trfase_small"/>
</dbReference>
<dbReference type="PROSITE" id="PS00105">
    <property type="entry name" value="AA_TRANSFER_CLASS_1"/>
    <property type="match status" value="1"/>
</dbReference>
<feature type="domain" description="Aminotransferase class I/classII large" evidence="3">
    <location>
        <begin position="42"/>
        <end position="371"/>
    </location>
</feature>
<dbReference type="InterPro" id="IPR004839">
    <property type="entry name" value="Aminotransferase_I/II_large"/>
</dbReference>
<keyword evidence="5" id="KW-1185">Reference proteome</keyword>
<reference evidence="4 5" key="1">
    <citation type="submission" date="2020-01" db="EMBL/GenBank/DDBJ databases">
        <title>Identification and distribution of gene clusters putatively required for synthesis of sphingolipid metabolism inhibitors in phylogenetically diverse species of the filamentous fungus Fusarium.</title>
        <authorList>
            <person name="Kim H.-S."/>
            <person name="Busman M."/>
            <person name="Brown D.W."/>
            <person name="Divon H."/>
            <person name="Uhlig S."/>
            <person name="Proctor R.H."/>
        </authorList>
    </citation>
    <scope>NUCLEOTIDE SEQUENCE [LARGE SCALE GENOMIC DNA]</scope>
    <source>
        <strain evidence="4 5">NRRL 20459</strain>
    </source>
</reference>
<organism evidence="4 5">
    <name type="scientific">Fusarium albosuccineum</name>
    <dbReference type="NCBI Taxonomy" id="1237068"/>
    <lineage>
        <taxon>Eukaryota</taxon>
        <taxon>Fungi</taxon>
        <taxon>Dikarya</taxon>
        <taxon>Ascomycota</taxon>
        <taxon>Pezizomycotina</taxon>
        <taxon>Sordariomycetes</taxon>
        <taxon>Hypocreomycetidae</taxon>
        <taxon>Hypocreales</taxon>
        <taxon>Nectriaceae</taxon>
        <taxon>Fusarium</taxon>
        <taxon>Fusarium decemcellulare species complex</taxon>
    </lineage>
</organism>
<evidence type="ECO:0000259" key="3">
    <source>
        <dbReference type="Pfam" id="PF00155"/>
    </source>
</evidence>
<evidence type="ECO:0000256" key="1">
    <source>
        <dbReference type="ARBA" id="ARBA00007441"/>
    </source>
</evidence>
<accession>A0A8H4P3J1</accession>
<gene>
    <name evidence="4" type="ORF">FALBO_15538</name>
</gene>
<dbReference type="InterPro" id="IPR004838">
    <property type="entry name" value="NHTrfase_class1_PyrdxlP-BS"/>
</dbReference>
<dbReference type="Gene3D" id="3.90.1150.10">
    <property type="entry name" value="Aspartate Aminotransferase, domain 1"/>
    <property type="match status" value="1"/>
</dbReference>
<dbReference type="InterPro" id="IPR015421">
    <property type="entry name" value="PyrdxlP-dep_Trfase_major"/>
</dbReference>
<dbReference type="InterPro" id="IPR015424">
    <property type="entry name" value="PyrdxlP-dep_Trfase"/>
</dbReference>
<comment type="similarity">
    <text evidence="1">Belongs to the class-I pyridoxal-phosphate-dependent aminotransferase family.</text>
</comment>
<comment type="caution">
    <text evidence="4">The sequence shown here is derived from an EMBL/GenBank/DDBJ whole genome shotgun (WGS) entry which is preliminary data.</text>
</comment>
<dbReference type="OrthoDB" id="7042322at2759"/>
<dbReference type="CDD" id="cd00609">
    <property type="entry name" value="AAT_like"/>
    <property type="match status" value="1"/>
</dbReference>
<evidence type="ECO:0000256" key="2">
    <source>
        <dbReference type="ARBA" id="ARBA00022898"/>
    </source>
</evidence>
<dbReference type="SUPFAM" id="SSF53383">
    <property type="entry name" value="PLP-dependent transferases"/>
    <property type="match status" value="1"/>
</dbReference>